<evidence type="ECO:0000313" key="8">
    <source>
        <dbReference type="EMBL" id="EDK33808.1"/>
    </source>
</evidence>
<dbReference type="CDD" id="cd06171">
    <property type="entry name" value="Sigma70_r4"/>
    <property type="match status" value="1"/>
</dbReference>
<keyword evidence="9" id="KW-1185">Reference proteome</keyword>
<evidence type="ECO:0000256" key="1">
    <source>
        <dbReference type="ARBA" id="ARBA00010641"/>
    </source>
</evidence>
<dbReference type="PANTHER" id="PTHR43133">
    <property type="entry name" value="RNA POLYMERASE ECF-TYPE SIGMA FACTO"/>
    <property type="match status" value="1"/>
</dbReference>
<dbReference type="InterPro" id="IPR013325">
    <property type="entry name" value="RNA_pol_sigma_r2"/>
</dbReference>
<dbReference type="KEGG" id="ckl:CKL_1766"/>
<dbReference type="AlphaFoldDB" id="A5N927"/>
<dbReference type="Gene3D" id="1.10.10.10">
    <property type="entry name" value="Winged helix-like DNA-binding domain superfamily/Winged helix DNA-binding domain"/>
    <property type="match status" value="1"/>
</dbReference>
<dbReference type="Gene3D" id="1.10.1740.10">
    <property type="match status" value="1"/>
</dbReference>
<evidence type="ECO:0000259" key="6">
    <source>
        <dbReference type="Pfam" id="PF04542"/>
    </source>
</evidence>
<proteinExistence type="inferred from homology"/>
<dbReference type="InterPro" id="IPR014284">
    <property type="entry name" value="RNA_pol_sigma-70_dom"/>
</dbReference>
<accession>A5N927</accession>
<dbReference type="Pfam" id="PF04542">
    <property type="entry name" value="Sigma70_r2"/>
    <property type="match status" value="1"/>
</dbReference>
<dbReference type="HOGENOM" id="CLU_047691_3_4_9"/>
<dbReference type="InterPro" id="IPR039425">
    <property type="entry name" value="RNA_pol_sigma-70-like"/>
</dbReference>
<feature type="domain" description="RNA polymerase sigma factor 70 region 4 type 2" evidence="7">
    <location>
        <begin position="100"/>
        <end position="151"/>
    </location>
</feature>
<dbReference type="Pfam" id="PF08281">
    <property type="entry name" value="Sigma70_r4_2"/>
    <property type="match status" value="1"/>
</dbReference>
<evidence type="ECO:0000259" key="7">
    <source>
        <dbReference type="Pfam" id="PF08281"/>
    </source>
</evidence>
<dbReference type="InterPro" id="IPR007627">
    <property type="entry name" value="RNA_pol_sigma70_r2"/>
</dbReference>
<dbReference type="STRING" id="431943.CKL_1766"/>
<evidence type="ECO:0000256" key="2">
    <source>
        <dbReference type="ARBA" id="ARBA00023015"/>
    </source>
</evidence>
<protein>
    <submittedName>
        <fullName evidence="8">Predicted sigma factor</fullName>
    </submittedName>
</protein>
<dbReference type="RefSeq" id="WP_012102161.1">
    <property type="nucleotide sequence ID" value="NC_009706.1"/>
</dbReference>
<keyword evidence="5" id="KW-0804">Transcription</keyword>
<dbReference type="SUPFAM" id="SSF88946">
    <property type="entry name" value="Sigma2 domain of RNA polymerase sigma factors"/>
    <property type="match status" value="1"/>
</dbReference>
<comment type="similarity">
    <text evidence="1">Belongs to the sigma-70 factor family. ECF subfamily.</text>
</comment>
<dbReference type="GO" id="GO:0016987">
    <property type="term" value="F:sigma factor activity"/>
    <property type="evidence" value="ECO:0007669"/>
    <property type="project" value="UniProtKB-KW"/>
</dbReference>
<dbReference type="InterPro" id="IPR013249">
    <property type="entry name" value="RNA_pol_sigma70_r4_t2"/>
</dbReference>
<dbReference type="EMBL" id="CP000673">
    <property type="protein sequence ID" value="EDK33808.1"/>
    <property type="molecule type" value="Genomic_DNA"/>
</dbReference>
<gene>
    <name evidence="8" type="ordered locus">CKL_1766</name>
</gene>
<sequence>MKNFEKIYNLYFEDVYRFILTLSQNKVLAEEITQETFFKALKNIDKFRGNCKIKVWLCQIAKNTYFSHQKHQKRYVYDEPPKLTDNNFESILYDREQAFEIHKALHCMDEPYKEVFTLRVFGELSFKQICEIFEKTESWARVTFYRAKQKIQNLMKGEQ</sequence>
<evidence type="ECO:0000256" key="3">
    <source>
        <dbReference type="ARBA" id="ARBA00023082"/>
    </source>
</evidence>
<evidence type="ECO:0000256" key="4">
    <source>
        <dbReference type="ARBA" id="ARBA00023125"/>
    </source>
</evidence>
<feature type="domain" description="RNA polymerase sigma-70 region 2" evidence="6">
    <location>
        <begin position="8"/>
        <end position="74"/>
    </location>
</feature>
<reference evidence="8 9" key="1">
    <citation type="journal article" date="2008" name="Proc. Natl. Acad. Sci. U.S.A.">
        <title>The genome of Clostridium kluyveri, a strict anaerobe with unique metabolic features.</title>
        <authorList>
            <person name="Seedorf H."/>
            <person name="Fricke W.F."/>
            <person name="Veith B."/>
            <person name="Brueggemann H."/>
            <person name="Liesegang H."/>
            <person name="Strittmatter A."/>
            <person name="Miethke M."/>
            <person name="Buckel W."/>
            <person name="Hinderberger J."/>
            <person name="Li F."/>
            <person name="Hagemeier C."/>
            <person name="Thauer R.K."/>
            <person name="Gottschalk G."/>
        </authorList>
    </citation>
    <scope>NUCLEOTIDE SEQUENCE [LARGE SCALE GENOMIC DNA]</scope>
    <source>
        <strain evidence="9">ATCC 8527 / DSM 555 / NCIMB 10680</strain>
    </source>
</reference>
<organism evidence="8 9">
    <name type="scientific">Clostridium kluyveri (strain ATCC 8527 / DSM 555 / NBRC 12016 / NCIMB 10680 / K1)</name>
    <dbReference type="NCBI Taxonomy" id="431943"/>
    <lineage>
        <taxon>Bacteria</taxon>
        <taxon>Bacillati</taxon>
        <taxon>Bacillota</taxon>
        <taxon>Clostridia</taxon>
        <taxon>Eubacteriales</taxon>
        <taxon>Clostridiaceae</taxon>
        <taxon>Clostridium</taxon>
    </lineage>
</organism>
<keyword evidence="2" id="KW-0805">Transcription regulation</keyword>
<dbReference type="eggNOG" id="COG1595">
    <property type="taxonomic scope" value="Bacteria"/>
</dbReference>
<dbReference type="InterPro" id="IPR036388">
    <property type="entry name" value="WH-like_DNA-bd_sf"/>
</dbReference>
<evidence type="ECO:0000256" key="5">
    <source>
        <dbReference type="ARBA" id="ARBA00023163"/>
    </source>
</evidence>
<dbReference type="GO" id="GO:0006352">
    <property type="term" value="P:DNA-templated transcription initiation"/>
    <property type="evidence" value="ECO:0007669"/>
    <property type="project" value="InterPro"/>
</dbReference>
<dbReference type="GO" id="GO:0003677">
    <property type="term" value="F:DNA binding"/>
    <property type="evidence" value="ECO:0007669"/>
    <property type="project" value="UniProtKB-KW"/>
</dbReference>
<keyword evidence="4" id="KW-0238">DNA-binding</keyword>
<dbReference type="SUPFAM" id="SSF88659">
    <property type="entry name" value="Sigma3 and sigma4 domains of RNA polymerase sigma factors"/>
    <property type="match status" value="1"/>
</dbReference>
<dbReference type="PANTHER" id="PTHR43133:SF52">
    <property type="entry name" value="ECF RNA POLYMERASE SIGMA FACTOR SIGL"/>
    <property type="match status" value="1"/>
</dbReference>
<name>A5N927_CLOK5</name>
<dbReference type="InterPro" id="IPR013324">
    <property type="entry name" value="RNA_pol_sigma_r3/r4-like"/>
</dbReference>
<dbReference type="Proteomes" id="UP000002411">
    <property type="component" value="Chromosome"/>
</dbReference>
<dbReference type="NCBIfam" id="TIGR02937">
    <property type="entry name" value="sigma70-ECF"/>
    <property type="match status" value="1"/>
</dbReference>
<evidence type="ECO:0000313" key="9">
    <source>
        <dbReference type="Proteomes" id="UP000002411"/>
    </source>
</evidence>
<keyword evidence="3" id="KW-0731">Sigma factor</keyword>